<dbReference type="Proteomes" id="UP001156140">
    <property type="component" value="Unassembled WGS sequence"/>
</dbReference>
<dbReference type="RefSeq" id="WP_281736906.1">
    <property type="nucleotide sequence ID" value="NZ_JAKETQ010000003.1"/>
</dbReference>
<dbReference type="AlphaFoldDB" id="A0AA41QQR9"/>
<protein>
    <submittedName>
        <fullName evidence="2">Uncharacterized protein</fullName>
    </submittedName>
</protein>
<organism evidence="2 3">
    <name type="scientific">Paradevosia shaoguanensis</name>
    <dbReference type="NCBI Taxonomy" id="1335043"/>
    <lineage>
        <taxon>Bacteria</taxon>
        <taxon>Pseudomonadati</taxon>
        <taxon>Pseudomonadota</taxon>
        <taxon>Alphaproteobacteria</taxon>
        <taxon>Hyphomicrobiales</taxon>
        <taxon>Devosiaceae</taxon>
        <taxon>Paradevosia</taxon>
    </lineage>
</organism>
<reference evidence="2" key="1">
    <citation type="submission" date="2022-03" db="EMBL/GenBank/DDBJ databases">
        <title>The complete genome sequence of a Methyloterrigena soli.</title>
        <authorList>
            <person name="Zi Z."/>
        </authorList>
    </citation>
    <scope>NUCLEOTIDE SEQUENCE</scope>
    <source>
        <strain evidence="2">M48</strain>
    </source>
</reference>
<accession>A0AA41QQR9</accession>
<comment type="caution">
    <text evidence="2">The sequence shown here is derived from an EMBL/GenBank/DDBJ whole genome shotgun (WGS) entry which is preliminary data.</text>
</comment>
<proteinExistence type="predicted"/>
<evidence type="ECO:0000256" key="1">
    <source>
        <dbReference type="SAM" id="SignalP"/>
    </source>
</evidence>
<keyword evidence="1" id="KW-0732">Signal</keyword>
<feature type="chain" id="PRO_5041457030" evidence="1">
    <location>
        <begin position="26"/>
        <end position="239"/>
    </location>
</feature>
<name>A0AA41QQR9_9HYPH</name>
<keyword evidence="3" id="KW-1185">Reference proteome</keyword>
<evidence type="ECO:0000313" key="3">
    <source>
        <dbReference type="Proteomes" id="UP001156140"/>
    </source>
</evidence>
<evidence type="ECO:0000313" key="2">
    <source>
        <dbReference type="EMBL" id="MCI0128843.1"/>
    </source>
</evidence>
<feature type="signal peptide" evidence="1">
    <location>
        <begin position="1"/>
        <end position="25"/>
    </location>
</feature>
<gene>
    <name evidence="2" type="ORF">ML536_18570</name>
</gene>
<sequence length="239" mass="26045">MPMPNRRCSSVVLGLCVFLASAVHGIGADRPAASDVWRIALGQPVAAIPDSFADFACGSNGGPPKLPLGGFEDYGSCPAENSGLHEVYFRYDDELEYWAKANNVPLLVAASGTKVYDLPVIISALIDDTGIVEGLRLVSDPRDTSVPRENARFLAPFLKARFRAPGSEWACENLPVEAGETPVYGEFLKEDCALSRDGNQYSLHTRYLRKAGEKAIDPHTGKPTEGQFESHVWFEMRQG</sequence>
<dbReference type="EMBL" id="JALAZD010000003">
    <property type="protein sequence ID" value="MCI0128843.1"/>
    <property type="molecule type" value="Genomic_DNA"/>
</dbReference>